<dbReference type="InterPro" id="IPR013216">
    <property type="entry name" value="Methyltransf_11"/>
</dbReference>
<gene>
    <name evidence="2" type="ORF">RN001_002882</name>
</gene>
<evidence type="ECO:0000259" key="1">
    <source>
        <dbReference type="Pfam" id="PF08241"/>
    </source>
</evidence>
<dbReference type="GO" id="GO:0008757">
    <property type="term" value="F:S-adenosylmethionine-dependent methyltransferase activity"/>
    <property type="evidence" value="ECO:0007669"/>
    <property type="project" value="InterPro"/>
</dbReference>
<dbReference type="SUPFAM" id="SSF53335">
    <property type="entry name" value="S-adenosyl-L-methionine-dependent methyltransferases"/>
    <property type="match status" value="1"/>
</dbReference>
<dbReference type="EMBL" id="JARPUR010000001">
    <property type="protein sequence ID" value="KAK4886611.1"/>
    <property type="molecule type" value="Genomic_DNA"/>
</dbReference>
<evidence type="ECO:0000313" key="3">
    <source>
        <dbReference type="Proteomes" id="UP001353858"/>
    </source>
</evidence>
<comment type="caution">
    <text evidence="2">The sequence shown here is derived from an EMBL/GenBank/DDBJ whole genome shotgun (WGS) entry which is preliminary data.</text>
</comment>
<dbReference type="PANTHER" id="PTHR43861">
    <property type="entry name" value="TRANS-ACONITATE 2-METHYLTRANSFERASE-RELATED"/>
    <property type="match status" value="1"/>
</dbReference>
<dbReference type="Pfam" id="PF08241">
    <property type="entry name" value="Methyltransf_11"/>
    <property type="match status" value="1"/>
</dbReference>
<dbReference type="InterPro" id="IPR029063">
    <property type="entry name" value="SAM-dependent_MTases_sf"/>
</dbReference>
<protein>
    <recommendedName>
        <fullName evidence="1">Methyltransferase type 11 domain-containing protein</fullName>
    </recommendedName>
</protein>
<keyword evidence="3" id="KW-1185">Reference proteome</keyword>
<dbReference type="AlphaFoldDB" id="A0AAN7PQE7"/>
<dbReference type="Gene3D" id="3.40.50.150">
    <property type="entry name" value="Vaccinia Virus protein VP39"/>
    <property type="match status" value="1"/>
</dbReference>
<sequence length="277" mass="32295">MNQAFLYSKYNGLQKNDATFVLTNYLKLIQWKKSGGDSILDIGCGAGDVINDLLLPRIPKNFEKLLGVDLSEDMVDFAKTRCSNPKVSFEQMNIAAEDVPVDFEENFDHIFSFYCLHWVQDQRKAMSNIFKMLKPGGDVLLTFLASNPIFEIYESLSKKGRWESYMENFKNYVSPYQYSEDPGKELEDILKEVGFEINLCKVDERIYIYPNVAVLKKSVTAVSPFYNKIPEKMKEDYLTDYIKEIKRMNLVENCQNNNQERIQVPYKLFIVYVTKKF</sequence>
<reference evidence="3" key="1">
    <citation type="submission" date="2023-01" db="EMBL/GenBank/DDBJ databases">
        <title>Key to firefly adult light organ development and bioluminescence: homeobox transcription factors regulate luciferase expression and transportation to peroxisome.</title>
        <authorList>
            <person name="Fu X."/>
        </authorList>
    </citation>
    <scope>NUCLEOTIDE SEQUENCE [LARGE SCALE GENOMIC DNA]</scope>
</reference>
<name>A0AAN7PQE7_9COLE</name>
<dbReference type="PANTHER" id="PTHR43861:SF1">
    <property type="entry name" value="TRANS-ACONITATE 2-METHYLTRANSFERASE"/>
    <property type="match status" value="1"/>
</dbReference>
<organism evidence="2 3">
    <name type="scientific">Aquatica leii</name>
    <dbReference type="NCBI Taxonomy" id="1421715"/>
    <lineage>
        <taxon>Eukaryota</taxon>
        <taxon>Metazoa</taxon>
        <taxon>Ecdysozoa</taxon>
        <taxon>Arthropoda</taxon>
        <taxon>Hexapoda</taxon>
        <taxon>Insecta</taxon>
        <taxon>Pterygota</taxon>
        <taxon>Neoptera</taxon>
        <taxon>Endopterygota</taxon>
        <taxon>Coleoptera</taxon>
        <taxon>Polyphaga</taxon>
        <taxon>Elateriformia</taxon>
        <taxon>Elateroidea</taxon>
        <taxon>Lampyridae</taxon>
        <taxon>Luciolinae</taxon>
        <taxon>Aquatica</taxon>
    </lineage>
</organism>
<accession>A0AAN7PQE7</accession>
<evidence type="ECO:0000313" key="2">
    <source>
        <dbReference type="EMBL" id="KAK4886611.1"/>
    </source>
</evidence>
<dbReference type="Proteomes" id="UP001353858">
    <property type="component" value="Unassembled WGS sequence"/>
</dbReference>
<feature type="domain" description="Methyltransferase type 11" evidence="1">
    <location>
        <begin position="40"/>
        <end position="140"/>
    </location>
</feature>
<proteinExistence type="predicted"/>
<dbReference type="CDD" id="cd02440">
    <property type="entry name" value="AdoMet_MTases"/>
    <property type="match status" value="1"/>
</dbReference>